<reference evidence="2" key="1">
    <citation type="journal article" date="2018" name="PLoS Negl. Trop. Dis.">
        <title>Sialome diversity of ticks revealed by RNAseq of single tick salivary glands.</title>
        <authorList>
            <person name="Perner J."/>
            <person name="Kropackova S."/>
            <person name="Kopacek P."/>
            <person name="Ribeiro J.M."/>
        </authorList>
    </citation>
    <scope>NUCLEOTIDE SEQUENCE</scope>
    <source>
        <strain evidence="2">Siblings of single egg batch collected in Ceske Budejovice</strain>
        <tissue evidence="2">Salivary glands</tissue>
    </source>
</reference>
<evidence type="ECO:0000313" key="2">
    <source>
        <dbReference type="EMBL" id="JAR90839.1"/>
    </source>
</evidence>
<accession>A0A147BJ76</accession>
<name>A0A147BJ76_IXORI</name>
<proteinExistence type="predicted"/>
<organism evidence="2">
    <name type="scientific">Ixodes ricinus</name>
    <name type="common">Common tick</name>
    <name type="synonym">Acarus ricinus</name>
    <dbReference type="NCBI Taxonomy" id="34613"/>
    <lineage>
        <taxon>Eukaryota</taxon>
        <taxon>Metazoa</taxon>
        <taxon>Ecdysozoa</taxon>
        <taxon>Arthropoda</taxon>
        <taxon>Chelicerata</taxon>
        <taxon>Arachnida</taxon>
        <taxon>Acari</taxon>
        <taxon>Parasitiformes</taxon>
        <taxon>Ixodida</taxon>
        <taxon>Ixodoidea</taxon>
        <taxon>Ixodidae</taxon>
        <taxon>Ixodinae</taxon>
        <taxon>Ixodes</taxon>
    </lineage>
</organism>
<sequence length="126" mass="14402">MRVPSLVLIWGSRSTCQPSLWNFRQRYFTIPSCRLIRAPCVRWHCCSTWLSVSASRHPALHVMSRSLPRDVRASVGIALIRSFVQSTKSLPLRRRVPAATQFWDSGTEAHSRRGPPSTDLWSRSVQ</sequence>
<dbReference type="EMBL" id="GEGO01004565">
    <property type="protein sequence ID" value="JAR90839.1"/>
    <property type="molecule type" value="Transcribed_RNA"/>
</dbReference>
<evidence type="ECO:0000256" key="1">
    <source>
        <dbReference type="SAM" id="MobiDB-lite"/>
    </source>
</evidence>
<dbReference type="AlphaFoldDB" id="A0A147BJ76"/>
<protein>
    <submittedName>
        <fullName evidence="2">Uncharacterized protein</fullName>
    </submittedName>
</protein>
<feature type="region of interest" description="Disordered" evidence="1">
    <location>
        <begin position="105"/>
        <end position="126"/>
    </location>
</feature>